<feature type="region of interest" description="Disordered" evidence="1">
    <location>
        <begin position="129"/>
        <end position="173"/>
    </location>
</feature>
<accession>A0ABR2WSY9</accession>
<reference evidence="2 3" key="1">
    <citation type="submission" date="2023-04" db="EMBL/GenBank/DDBJ databases">
        <title>Genome of Basidiobolus ranarum AG-B5.</title>
        <authorList>
            <person name="Stajich J.E."/>
            <person name="Carter-House D."/>
            <person name="Gryganskyi A."/>
        </authorList>
    </citation>
    <scope>NUCLEOTIDE SEQUENCE [LARGE SCALE GENOMIC DNA]</scope>
    <source>
        <strain evidence="2 3">AG-B5</strain>
    </source>
</reference>
<dbReference type="EMBL" id="JASJQH010000407">
    <property type="protein sequence ID" value="KAK9764552.1"/>
    <property type="molecule type" value="Genomic_DNA"/>
</dbReference>
<sequence length="239" mass="28055">MLARLMRRNEHQQQEQQQGQEKNKMKSKNKYLLACFPFAGIKFPVTYEVKLEMFNKVFDFKKLRLNSSFQDLKDPDKKTKFAFSNLIRTDSCAADILGFNGSLTAKNRFYLYQGVQRARAEMTNILVDGGRKYNKSKRKNTKKSRKRRRKRRKNKEAVRNDSNKQSIQESAKTNRYWKPEKFNQDKNKPPIISFGNGMFGKDSVKIKGLRAGVTGVFWRQLKFRQRSGDLLLVYVARMG</sequence>
<feature type="compositionally biased region" description="Basic residues" evidence="1">
    <location>
        <begin position="132"/>
        <end position="154"/>
    </location>
</feature>
<protein>
    <submittedName>
        <fullName evidence="2">Uncharacterized protein</fullName>
    </submittedName>
</protein>
<proteinExistence type="predicted"/>
<comment type="caution">
    <text evidence="2">The sequence shown here is derived from an EMBL/GenBank/DDBJ whole genome shotgun (WGS) entry which is preliminary data.</text>
</comment>
<name>A0ABR2WSY9_9FUNG</name>
<dbReference type="Proteomes" id="UP001479436">
    <property type="component" value="Unassembled WGS sequence"/>
</dbReference>
<evidence type="ECO:0000256" key="1">
    <source>
        <dbReference type="SAM" id="MobiDB-lite"/>
    </source>
</evidence>
<feature type="region of interest" description="Disordered" evidence="1">
    <location>
        <begin position="1"/>
        <end position="25"/>
    </location>
</feature>
<feature type="compositionally biased region" description="Polar residues" evidence="1">
    <location>
        <begin position="163"/>
        <end position="173"/>
    </location>
</feature>
<evidence type="ECO:0000313" key="3">
    <source>
        <dbReference type="Proteomes" id="UP001479436"/>
    </source>
</evidence>
<gene>
    <name evidence="2" type="ORF">K7432_007851</name>
</gene>
<keyword evidence="3" id="KW-1185">Reference proteome</keyword>
<evidence type="ECO:0000313" key="2">
    <source>
        <dbReference type="EMBL" id="KAK9764552.1"/>
    </source>
</evidence>
<organism evidence="2 3">
    <name type="scientific">Basidiobolus ranarum</name>
    <dbReference type="NCBI Taxonomy" id="34480"/>
    <lineage>
        <taxon>Eukaryota</taxon>
        <taxon>Fungi</taxon>
        <taxon>Fungi incertae sedis</taxon>
        <taxon>Zoopagomycota</taxon>
        <taxon>Entomophthoromycotina</taxon>
        <taxon>Basidiobolomycetes</taxon>
        <taxon>Basidiobolales</taxon>
        <taxon>Basidiobolaceae</taxon>
        <taxon>Basidiobolus</taxon>
    </lineage>
</organism>